<feature type="transmembrane region" description="Helical" evidence="1">
    <location>
        <begin position="7"/>
        <end position="32"/>
    </location>
</feature>
<proteinExistence type="predicted"/>
<keyword evidence="1" id="KW-0472">Membrane</keyword>
<protein>
    <submittedName>
        <fullName evidence="2">Uncharacterized protein</fullName>
    </submittedName>
</protein>
<keyword evidence="1" id="KW-1133">Transmembrane helix</keyword>
<name>A0A147BED0_IXORI</name>
<accession>A0A147BED0</accession>
<organism evidence="2">
    <name type="scientific">Ixodes ricinus</name>
    <name type="common">Common tick</name>
    <name type="synonym">Acarus ricinus</name>
    <dbReference type="NCBI Taxonomy" id="34613"/>
    <lineage>
        <taxon>Eukaryota</taxon>
        <taxon>Metazoa</taxon>
        <taxon>Ecdysozoa</taxon>
        <taxon>Arthropoda</taxon>
        <taxon>Chelicerata</taxon>
        <taxon>Arachnida</taxon>
        <taxon>Acari</taxon>
        <taxon>Parasitiformes</taxon>
        <taxon>Ixodida</taxon>
        <taxon>Ixodoidea</taxon>
        <taxon>Ixodidae</taxon>
        <taxon>Ixodinae</taxon>
        <taxon>Ixodes</taxon>
    </lineage>
</organism>
<dbReference type="AlphaFoldDB" id="A0A147BED0"/>
<dbReference type="EMBL" id="GEGO01006244">
    <property type="protein sequence ID" value="JAR89160.1"/>
    <property type="molecule type" value="Transcribed_RNA"/>
</dbReference>
<keyword evidence="1" id="KW-0812">Transmembrane</keyword>
<evidence type="ECO:0000256" key="1">
    <source>
        <dbReference type="SAM" id="Phobius"/>
    </source>
</evidence>
<evidence type="ECO:0000313" key="2">
    <source>
        <dbReference type="EMBL" id="JAR89160.1"/>
    </source>
</evidence>
<reference evidence="2" key="1">
    <citation type="journal article" date="2018" name="PLoS Negl. Trop. Dis.">
        <title>Sialome diversity of ticks revealed by RNAseq of single tick salivary glands.</title>
        <authorList>
            <person name="Perner J."/>
            <person name="Kropackova S."/>
            <person name="Kopacek P."/>
            <person name="Ribeiro J.M."/>
        </authorList>
    </citation>
    <scope>NUCLEOTIDE SEQUENCE</scope>
    <source>
        <strain evidence="2">Siblings of single egg batch collected in Ceske Budejovice</strain>
        <tissue evidence="2">Salivary glands</tissue>
    </source>
</reference>
<sequence length="120" mass="12803">MHSYALIFVIIVPVCACIWVCFFICSVCISFSIPSSIVGGYDAVMLAAIDDLLVMVSADVLSISVSCCLCSISGGRGGRGGRDGPGGSVGGGDWRLEIRKTRYYRSPEPRQFVCVFPSLP</sequence>